<proteinExistence type="predicted"/>
<dbReference type="AlphaFoldDB" id="A0A4R0KQF3"/>
<feature type="transmembrane region" description="Helical" evidence="1">
    <location>
        <begin position="103"/>
        <end position="121"/>
    </location>
</feature>
<evidence type="ECO:0000313" key="2">
    <source>
        <dbReference type="EMBL" id="TCC63093.1"/>
    </source>
</evidence>
<gene>
    <name evidence="2" type="ORF">E0H73_11505</name>
</gene>
<feature type="transmembrane region" description="Helical" evidence="1">
    <location>
        <begin position="49"/>
        <end position="66"/>
    </location>
</feature>
<accession>A0A4R0KQF3</accession>
<dbReference type="RefSeq" id="WP_131353766.1">
    <property type="nucleotide sequence ID" value="NZ_SJKB01000003.1"/>
</dbReference>
<keyword evidence="1" id="KW-0812">Transmembrane</keyword>
<feature type="transmembrane region" description="Helical" evidence="1">
    <location>
        <begin position="25"/>
        <end position="42"/>
    </location>
</feature>
<comment type="caution">
    <text evidence="2">The sequence shown here is derived from an EMBL/GenBank/DDBJ whole genome shotgun (WGS) entry which is preliminary data.</text>
</comment>
<feature type="transmembrane region" description="Helical" evidence="1">
    <location>
        <begin position="72"/>
        <end position="91"/>
    </location>
</feature>
<dbReference type="OrthoDB" id="5176604at2"/>
<organism evidence="2 3">
    <name type="scientific">Kribbella pittospori</name>
    <dbReference type="NCBI Taxonomy" id="722689"/>
    <lineage>
        <taxon>Bacteria</taxon>
        <taxon>Bacillati</taxon>
        <taxon>Actinomycetota</taxon>
        <taxon>Actinomycetes</taxon>
        <taxon>Propionibacteriales</taxon>
        <taxon>Kribbellaceae</taxon>
        <taxon>Kribbella</taxon>
    </lineage>
</organism>
<name>A0A4R0KQF3_9ACTN</name>
<keyword evidence="1" id="KW-1133">Transmembrane helix</keyword>
<evidence type="ECO:0000256" key="1">
    <source>
        <dbReference type="SAM" id="Phobius"/>
    </source>
</evidence>
<protein>
    <submittedName>
        <fullName evidence="2">Uncharacterized protein</fullName>
    </submittedName>
</protein>
<keyword evidence="1" id="KW-0472">Membrane</keyword>
<evidence type="ECO:0000313" key="3">
    <source>
        <dbReference type="Proteomes" id="UP000291144"/>
    </source>
</evidence>
<dbReference type="Proteomes" id="UP000291144">
    <property type="component" value="Unassembled WGS sequence"/>
</dbReference>
<reference evidence="2 3" key="1">
    <citation type="submission" date="2019-02" db="EMBL/GenBank/DDBJ databases">
        <title>Kribbella capetownensis sp. nov. and Kribbella speibonae sp. nov., isolated from soil.</title>
        <authorList>
            <person name="Curtis S.M."/>
            <person name="Norton I."/>
            <person name="Everest G.J."/>
            <person name="Meyers P.R."/>
        </authorList>
    </citation>
    <scope>NUCLEOTIDE SEQUENCE [LARGE SCALE GENOMIC DNA]</scope>
    <source>
        <strain evidence="2 3">NRRL B-24813</strain>
    </source>
</reference>
<sequence>MSFLPPPAPGTGPYPGPRPVSHDPLAVALGNASWLGIGYLMMRRWKTAVANWLVTATLVVLIVVLRELWCELAIAGLWVLVIVHGWFLARAQPWQAAVRRKRLIALGATVPILLVVGLLRFDASRINGSMTEAREAGDCAGVTTAEQRYWFGHRVVDGPKTASGEADVNACDRIDTARAQLDAALTGDTEALAVGFRILDSVQSERGQDKTVGVALDTFLGALPKNAPCANVTIAGWLRTRTPNHTALDRSSDVVPRIEPVALVACADQHAKSLDWKAARTLYQQTLDRYPSDRLVARATAGVRTADLSLQLANVRNLVGAGEGYCSTPARYSAAPPYHRGVNRTLFLGEADDYTAKLPSSWKTTDPTVASLIVCADDPDYGTAVRTCPYTPVKNPSAFPTDVTFHKIAIPLKAYELRTGRLVARTTLQINGSSCPRTLHFTSYFDSDFYVPSTEYVSPTSANVQAAFQPVVVRP</sequence>
<keyword evidence="3" id="KW-1185">Reference proteome</keyword>
<dbReference type="EMBL" id="SJKB01000003">
    <property type="protein sequence ID" value="TCC63093.1"/>
    <property type="molecule type" value="Genomic_DNA"/>
</dbReference>